<feature type="domain" description="Double zinc ribbon" evidence="4">
    <location>
        <begin position="52"/>
        <end position="108"/>
    </location>
</feature>
<dbReference type="CDD" id="cd06223">
    <property type="entry name" value="PRTases_typeI"/>
    <property type="match status" value="1"/>
</dbReference>
<feature type="domain" description="Phosphoribosyltransferase" evidence="3">
    <location>
        <begin position="181"/>
        <end position="273"/>
    </location>
</feature>
<dbReference type="PANTHER" id="PTHR47505:SF1">
    <property type="entry name" value="DNA UTILIZATION PROTEIN YHGH"/>
    <property type="match status" value="1"/>
</dbReference>
<feature type="compositionally biased region" description="Basic residues" evidence="2">
    <location>
        <begin position="1"/>
        <end position="14"/>
    </location>
</feature>
<dbReference type="InterPro" id="IPR051910">
    <property type="entry name" value="ComF/GntX_DNA_util-trans"/>
</dbReference>
<dbReference type="Pfam" id="PF00156">
    <property type="entry name" value="Pribosyltran"/>
    <property type="match status" value="1"/>
</dbReference>
<dbReference type="Gene3D" id="3.40.50.2020">
    <property type="match status" value="1"/>
</dbReference>
<dbReference type="PANTHER" id="PTHR47505">
    <property type="entry name" value="DNA UTILIZATION PROTEIN YHGH"/>
    <property type="match status" value="1"/>
</dbReference>
<gene>
    <name evidence="5" type="ORF">H9L12_02585</name>
</gene>
<dbReference type="InterPro" id="IPR029057">
    <property type="entry name" value="PRTase-like"/>
</dbReference>
<evidence type="ECO:0000256" key="2">
    <source>
        <dbReference type="SAM" id="MobiDB-lite"/>
    </source>
</evidence>
<dbReference type="AlphaFoldDB" id="A0A7G9SCD2"/>
<feature type="region of interest" description="Disordered" evidence="2">
    <location>
        <begin position="1"/>
        <end position="21"/>
    </location>
</feature>
<sequence length="283" mass="31184">MASARRRRRRRVAGSKRSGGDDTQALVRCAAAGDKGRVQPVFRFARSSLQTLVDFALPPRCAGCSAIVATVDTFCERCWPKLDFLRGGCTTCGIPLEATEADHCGACLASPPVIDRTRAVLGYDDTARQLALNLKYGRKVALARTMARYMDGLRGEWGDEAVIVPVPLHRRRLWWRGFNQAGLVARHLSRRWSLPVDNRLLVRRRPTRSLKGLTQHQRREAVRGAFAVRGGADVKGRTVVLIDDVLASGATSDGCARALRKAGAARVELVTWARVVRPAHLVR</sequence>
<protein>
    <submittedName>
        <fullName evidence="5">ComF family protein</fullName>
    </submittedName>
</protein>
<evidence type="ECO:0000313" key="5">
    <source>
        <dbReference type="EMBL" id="QNN65507.1"/>
    </source>
</evidence>
<dbReference type="Proteomes" id="UP000515955">
    <property type="component" value="Chromosome"/>
</dbReference>
<name>A0A7G9SCD2_9SPHN</name>
<dbReference type="KEGG" id="srhi:H9L12_02585"/>
<dbReference type="InterPro" id="IPR044005">
    <property type="entry name" value="DZR_2"/>
</dbReference>
<proteinExistence type="inferred from homology"/>
<reference evidence="5 6" key="1">
    <citation type="submission" date="2020-08" db="EMBL/GenBank/DDBJ databases">
        <title>Genome sequence of Sphingomonas rhizophila KACC 19189T.</title>
        <authorList>
            <person name="Hyun D.-W."/>
            <person name="Bae J.-W."/>
        </authorList>
    </citation>
    <scope>NUCLEOTIDE SEQUENCE [LARGE SCALE GENOMIC DNA]</scope>
    <source>
        <strain evidence="5 6">KACC 19189</strain>
    </source>
</reference>
<dbReference type="SUPFAM" id="SSF53271">
    <property type="entry name" value="PRTase-like"/>
    <property type="match status" value="1"/>
</dbReference>
<organism evidence="5 6">
    <name type="scientific">Sphingomonas rhizophila</name>
    <dbReference type="NCBI Taxonomy" id="2071607"/>
    <lineage>
        <taxon>Bacteria</taxon>
        <taxon>Pseudomonadati</taxon>
        <taxon>Pseudomonadota</taxon>
        <taxon>Alphaproteobacteria</taxon>
        <taxon>Sphingomonadales</taxon>
        <taxon>Sphingomonadaceae</taxon>
        <taxon>Sphingomonas</taxon>
    </lineage>
</organism>
<evidence type="ECO:0000259" key="3">
    <source>
        <dbReference type="Pfam" id="PF00156"/>
    </source>
</evidence>
<evidence type="ECO:0000256" key="1">
    <source>
        <dbReference type="ARBA" id="ARBA00008007"/>
    </source>
</evidence>
<comment type="similarity">
    <text evidence="1">Belongs to the ComF/GntX family.</text>
</comment>
<evidence type="ECO:0000259" key="4">
    <source>
        <dbReference type="Pfam" id="PF18912"/>
    </source>
</evidence>
<keyword evidence="6" id="KW-1185">Reference proteome</keyword>
<dbReference type="Pfam" id="PF18912">
    <property type="entry name" value="DZR_2"/>
    <property type="match status" value="1"/>
</dbReference>
<evidence type="ECO:0000313" key="6">
    <source>
        <dbReference type="Proteomes" id="UP000515955"/>
    </source>
</evidence>
<dbReference type="EMBL" id="CP060717">
    <property type="protein sequence ID" value="QNN65507.1"/>
    <property type="molecule type" value="Genomic_DNA"/>
</dbReference>
<dbReference type="InterPro" id="IPR000836">
    <property type="entry name" value="PRTase_dom"/>
</dbReference>
<accession>A0A7G9SCD2</accession>